<organism evidence="5 6">
    <name type="scientific">Acetonema longum DSM 6540</name>
    <dbReference type="NCBI Taxonomy" id="1009370"/>
    <lineage>
        <taxon>Bacteria</taxon>
        <taxon>Bacillati</taxon>
        <taxon>Bacillota</taxon>
        <taxon>Negativicutes</taxon>
        <taxon>Acetonemataceae</taxon>
        <taxon>Acetonema</taxon>
    </lineage>
</organism>
<dbReference type="InterPro" id="IPR014729">
    <property type="entry name" value="Rossmann-like_a/b/a_fold"/>
</dbReference>
<dbReference type="Gene3D" id="3.40.50.620">
    <property type="entry name" value="HUPs"/>
    <property type="match status" value="1"/>
</dbReference>
<dbReference type="eggNOG" id="COG3053">
    <property type="taxonomic scope" value="Bacteria"/>
</dbReference>
<dbReference type="EMBL" id="AFGF01000234">
    <property type="protein sequence ID" value="EGO62324.1"/>
    <property type="molecule type" value="Genomic_DNA"/>
</dbReference>
<evidence type="ECO:0000256" key="2">
    <source>
        <dbReference type="ARBA" id="ARBA00022840"/>
    </source>
</evidence>
<comment type="catalytic activity">
    <reaction evidence="3">
        <text>holo-[citrate lyase ACP] + acetate + ATP = acetyl-[citrate lyase ACP] + AMP + diphosphate</text>
        <dbReference type="Rhea" id="RHEA:23788"/>
        <dbReference type="Rhea" id="RHEA-COMP:10158"/>
        <dbReference type="Rhea" id="RHEA-COMP:13710"/>
        <dbReference type="ChEBI" id="CHEBI:30089"/>
        <dbReference type="ChEBI" id="CHEBI:30616"/>
        <dbReference type="ChEBI" id="CHEBI:33019"/>
        <dbReference type="ChEBI" id="CHEBI:82683"/>
        <dbReference type="ChEBI" id="CHEBI:137976"/>
        <dbReference type="ChEBI" id="CHEBI:456215"/>
        <dbReference type="EC" id="6.2.1.22"/>
    </reaction>
</comment>
<dbReference type="NCBIfam" id="TIGR00124">
    <property type="entry name" value="cit_ly_ligase"/>
    <property type="match status" value="1"/>
</dbReference>
<dbReference type="PANTHER" id="PTHR40599">
    <property type="entry name" value="[CITRATE [PRO-3S]-LYASE] LIGASE"/>
    <property type="match status" value="1"/>
</dbReference>
<evidence type="ECO:0000259" key="4">
    <source>
        <dbReference type="SMART" id="SM00764"/>
    </source>
</evidence>
<evidence type="ECO:0000313" key="5">
    <source>
        <dbReference type="EMBL" id="EGO62324.1"/>
    </source>
</evidence>
<dbReference type="Proteomes" id="UP000003240">
    <property type="component" value="Unassembled WGS sequence"/>
</dbReference>
<evidence type="ECO:0000256" key="3">
    <source>
        <dbReference type="PIRNR" id="PIRNR005751"/>
    </source>
</evidence>
<keyword evidence="1 3" id="KW-0547">Nucleotide-binding</keyword>
<accession>F7NNZ0</accession>
<dbReference type="SMART" id="SM00764">
    <property type="entry name" value="Citrate_ly_lig"/>
    <property type="match status" value="1"/>
</dbReference>
<dbReference type="Pfam" id="PF08218">
    <property type="entry name" value="Citrate_ly_lig"/>
    <property type="match status" value="1"/>
</dbReference>
<reference evidence="5 6" key="1">
    <citation type="journal article" date="2011" name="EMBO J.">
        <title>Structural diversity of bacterial flagellar motors.</title>
        <authorList>
            <person name="Chen S."/>
            <person name="Beeby M."/>
            <person name="Murphy G.E."/>
            <person name="Leadbetter J.R."/>
            <person name="Hendrixson D.R."/>
            <person name="Briegel A."/>
            <person name="Li Z."/>
            <person name="Shi J."/>
            <person name="Tocheva E.I."/>
            <person name="Muller A."/>
            <person name="Dobro M.J."/>
            <person name="Jensen G.J."/>
        </authorList>
    </citation>
    <scope>NUCLEOTIDE SEQUENCE [LARGE SCALE GENOMIC DNA]</scope>
    <source>
        <strain evidence="5 6">DSM 6540</strain>
    </source>
</reference>
<sequence>MFGSCEIERVDLKNAGQVAAVRTFLARFGLSYDEDVEYTINLRLHGNLAGTGSFKGEILRNIAVDESVQGAGFTATIVSELMQEQARRGRMHYFIFTKPAKAHLFGNLGFVEICRAEPYAALLETGLGSVGAYCAEIAQKAAHIAHIQGPRAAVVVNCNPFTLGHLALIEKAAGENAAVIVFVVSEDRSLFPFDVRFRLVREGVAHLANVAVVPGGKYIISAATFPTYFTHEEDKVVAQTRLDINLFAGKIAPNLGIRARYIGREPYCPVTNAYNTAMLDILPAHGIEVRVLERTQIQGEIVSASKVRDRIRQDDWEVIRSLVPAVTYRYLRSEDAREILEKIRSSDSRH</sequence>
<evidence type="ECO:0000313" key="6">
    <source>
        <dbReference type="Proteomes" id="UP000003240"/>
    </source>
</evidence>
<dbReference type="OrthoDB" id="9779753at2"/>
<keyword evidence="3 5" id="KW-0436">Ligase</keyword>
<keyword evidence="6" id="KW-1185">Reference proteome</keyword>
<dbReference type="InterPro" id="IPR016181">
    <property type="entry name" value="Acyl_CoA_acyltransferase"/>
</dbReference>
<name>F7NNZ0_9FIRM</name>
<dbReference type="GO" id="GO:0005524">
    <property type="term" value="F:ATP binding"/>
    <property type="evidence" value="ECO:0007669"/>
    <property type="project" value="UniProtKB-UniRule"/>
</dbReference>
<comment type="caution">
    <text evidence="5">The sequence shown here is derived from an EMBL/GenBank/DDBJ whole genome shotgun (WGS) entry which is preliminary data.</text>
</comment>
<dbReference type="STRING" id="1009370.ALO_19157"/>
<gene>
    <name evidence="5" type="ORF">ALO_19157</name>
</gene>
<dbReference type="GO" id="GO:0008771">
    <property type="term" value="F:[citrate (pro-3S)-lyase] ligase activity"/>
    <property type="evidence" value="ECO:0007669"/>
    <property type="project" value="UniProtKB-EC"/>
</dbReference>
<dbReference type="SUPFAM" id="SSF55729">
    <property type="entry name" value="Acyl-CoA N-acyltransferases (Nat)"/>
    <property type="match status" value="1"/>
</dbReference>
<dbReference type="InterPro" id="IPR005216">
    <property type="entry name" value="Citrate_lyase_ligase"/>
</dbReference>
<evidence type="ECO:0000256" key="1">
    <source>
        <dbReference type="ARBA" id="ARBA00022741"/>
    </source>
</evidence>
<dbReference type="PIRSF" id="PIRSF005751">
    <property type="entry name" value="Acet_citr_lig"/>
    <property type="match status" value="1"/>
</dbReference>
<feature type="domain" description="Citrate lyase ligase C-terminal" evidence="4">
    <location>
        <begin position="151"/>
        <end position="331"/>
    </location>
</feature>
<dbReference type="GO" id="GO:0016829">
    <property type="term" value="F:lyase activity"/>
    <property type="evidence" value="ECO:0007669"/>
    <property type="project" value="UniProtKB-KW"/>
</dbReference>
<comment type="function">
    <text evidence="3">Acetylation of prosthetic group (2-(5''-phosphoribosyl)-3'-dephosphocoenzyme-A) of the gamma subunit of citrate lyase.</text>
</comment>
<keyword evidence="2 3" id="KW-0067">ATP-binding</keyword>
<keyword evidence="5" id="KW-0456">Lyase</keyword>
<dbReference type="InterPro" id="IPR013166">
    <property type="entry name" value="Citrate_lyase_ligase_C"/>
</dbReference>
<protein>
    <recommendedName>
        <fullName evidence="3">[Citrate [pro-3S]-lyase] ligase</fullName>
        <ecNumber evidence="3">6.2.1.22</ecNumber>
    </recommendedName>
</protein>
<dbReference type="EC" id="6.2.1.22" evidence="3"/>
<proteinExistence type="predicted"/>
<dbReference type="RefSeq" id="WP_004098998.1">
    <property type="nucleotide sequence ID" value="NZ_AFGF01000234.1"/>
</dbReference>
<dbReference type="SUPFAM" id="SSF52374">
    <property type="entry name" value="Nucleotidylyl transferase"/>
    <property type="match status" value="1"/>
</dbReference>
<dbReference type="PANTHER" id="PTHR40599:SF1">
    <property type="entry name" value="[CITRATE [PRO-3S]-LYASE] LIGASE"/>
    <property type="match status" value="1"/>
</dbReference>
<dbReference type="AlphaFoldDB" id="F7NNZ0"/>